<sequence length="455" mass="49890">MTDTPVDLTTRETGLVLRDVLGPLVAQGAIVRRPRATAWAERRQVDRTARRLLDRLRSRYHGAPLVVRLGARRLVLATRPEHVERILVGSPAPFTPAAWEKRGALGHFQPDGVLISPPEARRERRPENEAVLDTSEPVHHDGDALVAAVEREARDLVATVEASGRLDWDTFAASWWRVVRTVVLGRAARDDERLVAVLDALRRDGNWSWFRPRRPWLRAALERRIAEHVAVAEPGTLAARGRDRDGADAVRRQIPHWLFAFDAAGAATFRALAVASARPVVRERLLAEPVTTGRGPAVLPYARGCVLESVRLWPTTLAILRDATGPVRWGARTFPAGTGFVVLSAYFHRDPGRLSFADAFTPEAWLDGRADADWGLVPFSGGPVSCPGRNVVLLLASHTLVRVARLDLVVGRGRYLARDPLPPTMDHLGLRFGLRGETAPGEAVAPTPTPAPAVA</sequence>
<dbReference type="GO" id="GO:0020037">
    <property type="term" value="F:heme binding"/>
    <property type="evidence" value="ECO:0007669"/>
    <property type="project" value="InterPro"/>
</dbReference>
<evidence type="ECO:0000313" key="2">
    <source>
        <dbReference type="EMBL" id="XCH31602.1"/>
    </source>
</evidence>
<dbReference type="Gene3D" id="1.10.630.10">
    <property type="entry name" value="Cytochrome P450"/>
    <property type="match status" value="1"/>
</dbReference>
<dbReference type="EMBL" id="CP159290">
    <property type="protein sequence ID" value="XCH31602.1"/>
    <property type="molecule type" value="Genomic_DNA"/>
</dbReference>
<evidence type="ECO:0000256" key="1">
    <source>
        <dbReference type="ARBA" id="ARBA00010617"/>
    </source>
</evidence>
<organism evidence="2">
    <name type="scientific">Cellulosimicrobium sp. ES-005</name>
    <dbReference type="NCBI Taxonomy" id="3163031"/>
    <lineage>
        <taxon>Bacteria</taxon>
        <taxon>Bacillati</taxon>
        <taxon>Actinomycetota</taxon>
        <taxon>Actinomycetes</taxon>
        <taxon>Micrococcales</taxon>
        <taxon>Promicromonosporaceae</taxon>
        <taxon>Cellulosimicrobium</taxon>
    </lineage>
</organism>
<dbReference type="InterPro" id="IPR001128">
    <property type="entry name" value="Cyt_P450"/>
</dbReference>
<dbReference type="RefSeq" id="WP_353709151.1">
    <property type="nucleotide sequence ID" value="NZ_CP159290.1"/>
</dbReference>
<dbReference type="GO" id="GO:0016705">
    <property type="term" value="F:oxidoreductase activity, acting on paired donors, with incorporation or reduction of molecular oxygen"/>
    <property type="evidence" value="ECO:0007669"/>
    <property type="project" value="InterPro"/>
</dbReference>
<accession>A0AAU8G690</accession>
<proteinExistence type="inferred from homology"/>
<protein>
    <submittedName>
        <fullName evidence="2">Cytochrome P450</fullName>
    </submittedName>
</protein>
<reference evidence="2" key="1">
    <citation type="submission" date="2024-06" db="EMBL/GenBank/DDBJ databases">
        <title>Complete genome sequence of the cellulolytic actinobacterium, Cellulosimicrobium ES-005.</title>
        <authorList>
            <person name="Matthews C.T."/>
            <person name="Underwood K.D."/>
            <person name="Ghanchi K.M."/>
            <person name="Fields S.D."/>
            <person name="Gardner S.G."/>
        </authorList>
    </citation>
    <scope>NUCLEOTIDE SEQUENCE</scope>
    <source>
        <strain evidence="2">ES-005</strain>
    </source>
</reference>
<dbReference type="PANTHER" id="PTHR24305">
    <property type="entry name" value="CYTOCHROME P450"/>
    <property type="match status" value="1"/>
</dbReference>
<dbReference type="SUPFAM" id="SSF48264">
    <property type="entry name" value="Cytochrome P450"/>
    <property type="match status" value="1"/>
</dbReference>
<dbReference type="AlphaFoldDB" id="A0AAU8G690"/>
<dbReference type="InterPro" id="IPR050121">
    <property type="entry name" value="Cytochrome_P450_monoxygenase"/>
</dbReference>
<dbReference type="GO" id="GO:0004497">
    <property type="term" value="F:monooxygenase activity"/>
    <property type="evidence" value="ECO:0007669"/>
    <property type="project" value="InterPro"/>
</dbReference>
<dbReference type="InterPro" id="IPR036396">
    <property type="entry name" value="Cyt_P450_sf"/>
</dbReference>
<name>A0AAU8G690_9MICO</name>
<gene>
    <name evidence="2" type="ORF">ABRQ22_07950</name>
</gene>
<dbReference type="PANTHER" id="PTHR24305:SF166">
    <property type="entry name" value="CYTOCHROME P450 12A4, MITOCHONDRIAL-RELATED"/>
    <property type="match status" value="1"/>
</dbReference>
<dbReference type="Pfam" id="PF00067">
    <property type="entry name" value="p450"/>
    <property type="match status" value="1"/>
</dbReference>
<comment type="similarity">
    <text evidence="1">Belongs to the cytochrome P450 family.</text>
</comment>
<dbReference type="GO" id="GO:0005506">
    <property type="term" value="F:iron ion binding"/>
    <property type="evidence" value="ECO:0007669"/>
    <property type="project" value="InterPro"/>
</dbReference>